<dbReference type="FunFam" id="3.30.70.80:FF:000003">
    <property type="entry name" value="Subtilisin-like protease SBT1.9"/>
    <property type="match status" value="1"/>
</dbReference>
<evidence type="ECO:0000256" key="8">
    <source>
        <dbReference type="ARBA" id="ARBA00023180"/>
    </source>
</evidence>
<dbReference type="PROSITE" id="PS51892">
    <property type="entry name" value="SUBTILASE"/>
    <property type="match status" value="1"/>
</dbReference>
<keyword evidence="8" id="KW-0325">Glycoprotein</keyword>
<dbReference type="AlphaFoldDB" id="A0A7J6W124"/>
<comment type="similarity">
    <text evidence="2 10">Belongs to the peptidase S8 family.</text>
</comment>
<feature type="domain" description="Peptidase S8/S53" evidence="12">
    <location>
        <begin position="141"/>
        <end position="574"/>
    </location>
</feature>
<protein>
    <submittedName>
        <fullName evidence="15">Subtilisin-like protease</fullName>
    </submittedName>
</protein>
<dbReference type="OrthoDB" id="206201at2759"/>
<dbReference type="GO" id="GO:0004252">
    <property type="term" value="F:serine-type endopeptidase activity"/>
    <property type="evidence" value="ECO:0007669"/>
    <property type="project" value="UniProtKB-UniRule"/>
</dbReference>
<feature type="domain" description="Inhibitor I9" evidence="13">
    <location>
        <begin position="29"/>
        <end position="117"/>
    </location>
</feature>
<keyword evidence="4 10" id="KW-0645">Protease</keyword>
<evidence type="ECO:0000256" key="11">
    <source>
        <dbReference type="SAM" id="SignalP"/>
    </source>
</evidence>
<organism evidence="15 16">
    <name type="scientific">Thalictrum thalictroides</name>
    <name type="common">Rue-anemone</name>
    <name type="synonym">Anemone thalictroides</name>
    <dbReference type="NCBI Taxonomy" id="46969"/>
    <lineage>
        <taxon>Eukaryota</taxon>
        <taxon>Viridiplantae</taxon>
        <taxon>Streptophyta</taxon>
        <taxon>Embryophyta</taxon>
        <taxon>Tracheophyta</taxon>
        <taxon>Spermatophyta</taxon>
        <taxon>Magnoliopsida</taxon>
        <taxon>Ranunculales</taxon>
        <taxon>Ranunculaceae</taxon>
        <taxon>Thalictroideae</taxon>
        <taxon>Thalictrum</taxon>
    </lineage>
</organism>
<comment type="subcellular location">
    <subcellularLocation>
        <location evidence="1">Secreted</location>
    </subcellularLocation>
</comment>
<evidence type="ECO:0000256" key="5">
    <source>
        <dbReference type="ARBA" id="ARBA00022729"/>
    </source>
</evidence>
<evidence type="ECO:0000256" key="6">
    <source>
        <dbReference type="ARBA" id="ARBA00022801"/>
    </source>
</evidence>
<dbReference type="PANTHER" id="PTHR10795">
    <property type="entry name" value="PROPROTEIN CONVERTASE SUBTILISIN/KEXIN"/>
    <property type="match status" value="1"/>
</dbReference>
<dbReference type="Pfam" id="PF17766">
    <property type="entry name" value="fn3_6"/>
    <property type="match status" value="1"/>
</dbReference>
<dbReference type="InterPro" id="IPR036852">
    <property type="entry name" value="Peptidase_S8/S53_dom_sf"/>
</dbReference>
<feature type="active site" description="Charge relay system" evidence="9 10">
    <location>
        <position position="538"/>
    </location>
</feature>
<dbReference type="CDD" id="cd04852">
    <property type="entry name" value="Peptidases_S8_3"/>
    <property type="match status" value="1"/>
</dbReference>
<dbReference type="Gene3D" id="3.40.50.200">
    <property type="entry name" value="Peptidase S8/S53 domain"/>
    <property type="match status" value="1"/>
</dbReference>
<evidence type="ECO:0000313" key="15">
    <source>
        <dbReference type="EMBL" id="KAF5191086.1"/>
    </source>
</evidence>
<proteinExistence type="inferred from homology"/>
<evidence type="ECO:0000313" key="16">
    <source>
        <dbReference type="Proteomes" id="UP000554482"/>
    </source>
</evidence>
<dbReference type="Gene3D" id="3.50.30.30">
    <property type="match status" value="1"/>
</dbReference>
<evidence type="ECO:0000256" key="4">
    <source>
        <dbReference type="ARBA" id="ARBA00022670"/>
    </source>
</evidence>
<evidence type="ECO:0000256" key="9">
    <source>
        <dbReference type="PIRSR" id="PIRSR615500-1"/>
    </source>
</evidence>
<dbReference type="InterPro" id="IPR041469">
    <property type="entry name" value="Subtilisin-like_FN3"/>
</dbReference>
<dbReference type="InterPro" id="IPR023828">
    <property type="entry name" value="Peptidase_S8_Ser-AS"/>
</dbReference>
<dbReference type="Proteomes" id="UP000554482">
    <property type="component" value="Unassembled WGS sequence"/>
</dbReference>
<dbReference type="SUPFAM" id="SSF52743">
    <property type="entry name" value="Subtilisin-like"/>
    <property type="match status" value="1"/>
</dbReference>
<keyword evidence="5 11" id="KW-0732">Signal</keyword>
<evidence type="ECO:0000256" key="2">
    <source>
        <dbReference type="ARBA" id="ARBA00011073"/>
    </source>
</evidence>
<dbReference type="InterPro" id="IPR045051">
    <property type="entry name" value="SBT"/>
</dbReference>
<dbReference type="CDD" id="cd02120">
    <property type="entry name" value="PA_subtilisin_like"/>
    <property type="match status" value="1"/>
</dbReference>
<gene>
    <name evidence="15" type="ORF">FRX31_019327</name>
</gene>
<dbReference type="InterPro" id="IPR034197">
    <property type="entry name" value="Peptidases_S8_3"/>
</dbReference>
<evidence type="ECO:0000259" key="12">
    <source>
        <dbReference type="Pfam" id="PF00082"/>
    </source>
</evidence>
<dbReference type="Pfam" id="PF05922">
    <property type="entry name" value="Inhibitor_I9"/>
    <property type="match status" value="1"/>
</dbReference>
<evidence type="ECO:0000259" key="13">
    <source>
        <dbReference type="Pfam" id="PF05922"/>
    </source>
</evidence>
<evidence type="ECO:0000259" key="14">
    <source>
        <dbReference type="Pfam" id="PF17766"/>
    </source>
</evidence>
<keyword evidence="16" id="KW-1185">Reference proteome</keyword>
<comment type="caution">
    <text evidence="15">The sequence shown here is derived from an EMBL/GenBank/DDBJ whole genome shotgun (WGS) entry which is preliminary data.</text>
</comment>
<feature type="active site" description="Charge relay system" evidence="9 10">
    <location>
        <position position="150"/>
    </location>
</feature>
<dbReference type="EMBL" id="JABWDY010023250">
    <property type="protein sequence ID" value="KAF5191086.1"/>
    <property type="molecule type" value="Genomic_DNA"/>
</dbReference>
<keyword evidence="3" id="KW-0964">Secreted</keyword>
<feature type="chain" id="PRO_5029689923" evidence="11">
    <location>
        <begin position="25"/>
        <end position="769"/>
    </location>
</feature>
<dbReference type="Gene3D" id="3.30.70.80">
    <property type="entry name" value="Peptidase S8 propeptide/proteinase inhibitor I9"/>
    <property type="match status" value="1"/>
</dbReference>
<dbReference type="PRINTS" id="PR00723">
    <property type="entry name" value="SUBTILISIN"/>
</dbReference>
<accession>A0A7J6W124</accession>
<dbReference type="GO" id="GO:0006508">
    <property type="term" value="P:proteolysis"/>
    <property type="evidence" value="ECO:0007669"/>
    <property type="project" value="UniProtKB-KW"/>
</dbReference>
<feature type="domain" description="Subtilisin-like protease fibronectin type-III" evidence="14">
    <location>
        <begin position="651"/>
        <end position="755"/>
    </location>
</feature>
<evidence type="ECO:0000256" key="7">
    <source>
        <dbReference type="ARBA" id="ARBA00022825"/>
    </source>
</evidence>
<evidence type="ECO:0000256" key="1">
    <source>
        <dbReference type="ARBA" id="ARBA00004613"/>
    </source>
</evidence>
<evidence type="ECO:0000256" key="10">
    <source>
        <dbReference type="PROSITE-ProRule" id="PRU01240"/>
    </source>
</evidence>
<feature type="active site" description="Charge relay system" evidence="9 10">
    <location>
        <position position="221"/>
    </location>
</feature>
<evidence type="ECO:0000256" key="3">
    <source>
        <dbReference type="ARBA" id="ARBA00022525"/>
    </source>
</evidence>
<dbReference type="Gene3D" id="2.60.40.2310">
    <property type="match status" value="1"/>
</dbReference>
<reference evidence="15 16" key="1">
    <citation type="submission" date="2020-06" db="EMBL/GenBank/DDBJ databases">
        <title>Transcriptomic and genomic resources for Thalictrum thalictroides and T. hernandezii: Facilitating candidate gene discovery in an emerging model plant lineage.</title>
        <authorList>
            <person name="Arias T."/>
            <person name="Riano-Pachon D.M."/>
            <person name="Di Stilio V.S."/>
        </authorList>
    </citation>
    <scope>NUCLEOTIDE SEQUENCE [LARGE SCALE GENOMIC DNA]</scope>
    <source>
        <strain evidence="16">cv. WT478/WT964</strain>
        <tissue evidence="15">Leaves</tissue>
    </source>
</reference>
<sequence length="769" mass="82065">MASPALLCVWFCLVTFSQFNFILGEPAETYIIHMDLSAMPKLFSEHRNWYAATLSSISDVSQISTTTTTKTSSSSKLLYTYSNAIHGFSAKLSSSELKMLEKSPGFISSVRDVQVTIDTTHTSEFLNLSPKSGAWPAGNYGKDIIVGLVDTGIWPESDSFRDDGMTEIPSRWKGECVSGTAFSSSLCNKKLIGAKYFNKGLVSHFPTLNISMNSTRDIDGHGTHTSSTAVGNYVEGVSYFGYGPGTAVGMAPLARVAMYKALWEAGSYTSDILAAIDQAIDDGVDVISLSLGLDGVPLHKDPVAVATFAAMEKGIFVATSAGNEGPWYGLLHNGIPWVLTVAAGSVDREYSGSVTLGNGDAIVGKSLYPGNSSLSQIPLVFMDSCNYTNAITKIGNGIAVCLDTDEAVGFQANNVKDAGIGGGLFITNSSSLELLLETSFPSIFLTLEDGQTVLDYIKNSSNPKASMKFKMTELGTKPAPRAAAYSSRGPSLSCPGVLKPDLMAPGTLVLAAWPQTTPVTTLGSQSVYSNFNLLSGTSMSCPHTAGIAALIKEAHPEWSPAAIRSALMTTADAVDNTGDPIKDIGDSYRVASPLARGSGQVNPNKALDPGLIYDANAEDYINLLCTLNYTLKQIQTITRTSAFNCSNKSSDLNYPSFIAFFNSNDTSSSATTVQEFRRTVTNVGNAKSTYTVTLTSMDGFEVTVMPGTLSFTEKNQKLNYTVTIEGPRMMKEIVVHGALTWVDNEGKYVVRSPMVATRLRSVPLANKGS</sequence>
<dbReference type="PROSITE" id="PS00138">
    <property type="entry name" value="SUBTILASE_SER"/>
    <property type="match status" value="1"/>
</dbReference>
<dbReference type="FunFam" id="3.40.50.200:FF:000006">
    <property type="entry name" value="Subtilisin-like protease SBT1.5"/>
    <property type="match status" value="1"/>
</dbReference>
<dbReference type="InterPro" id="IPR015500">
    <property type="entry name" value="Peptidase_S8_subtilisin-rel"/>
</dbReference>
<dbReference type="Pfam" id="PF00082">
    <property type="entry name" value="Peptidase_S8"/>
    <property type="match status" value="1"/>
</dbReference>
<dbReference type="InterPro" id="IPR000209">
    <property type="entry name" value="Peptidase_S8/S53_dom"/>
</dbReference>
<keyword evidence="6 10" id="KW-0378">Hydrolase</keyword>
<keyword evidence="7 10" id="KW-0720">Serine protease</keyword>
<dbReference type="GO" id="GO:0005576">
    <property type="term" value="C:extracellular region"/>
    <property type="evidence" value="ECO:0007669"/>
    <property type="project" value="UniProtKB-SubCell"/>
</dbReference>
<dbReference type="InterPro" id="IPR037045">
    <property type="entry name" value="S8pro/Inhibitor_I9_sf"/>
</dbReference>
<dbReference type="InterPro" id="IPR010259">
    <property type="entry name" value="S8pro/Inhibitor_I9"/>
</dbReference>
<name>A0A7J6W124_THATH</name>
<feature type="signal peptide" evidence="11">
    <location>
        <begin position="1"/>
        <end position="24"/>
    </location>
</feature>